<dbReference type="AlphaFoldDB" id="A0AA49K0Q7"/>
<organism evidence="3 4">
    <name type="scientific">Pseudogemmatithrix spongiicola</name>
    <dbReference type="NCBI Taxonomy" id="3062599"/>
    <lineage>
        <taxon>Bacteria</taxon>
        <taxon>Pseudomonadati</taxon>
        <taxon>Gemmatimonadota</taxon>
        <taxon>Gemmatimonadia</taxon>
        <taxon>Gemmatimonadales</taxon>
        <taxon>Gemmatimonadaceae</taxon>
        <taxon>Pseudogemmatithrix</taxon>
    </lineage>
</organism>
<accession>A0AA49K0Q7</accession>
<dbReference type="KEGG" id="pspc:Strain318_001946"/>
<proteinExistence type="predicted"/>
<evidence type="ECO:0000259" key="1">
    <source>
        <dbReference type="Pfam" id="PF13354"/>
    </source>
</evidence>
<dbReference type="Gene3D" id="3.40.710.10">
    <property type="entry name" value="DD-peptidase/beta-lactamase superfamily"/>
    <property type="match status" value="1"/>
</dbReference>
<evidence type="ECO:0000313" key="2">
    <source>
        <dbReference type="EMBL" id="WKW12649.1"/>
    </source>
</evidence>
<sequence length="358" mass="40328">MQAIWTQIDRDAAGRPRFTEHRFRAGAEYHYPASTVKLPVAVLALEKVNALAASGVRRDSWMVTHPLLEGDTLVDRDSTAASGRPSVEHYIKRILLVSDNASFNHLFEFVGREAINARLHALGFADAEIMHRLERPLPPSENARSNAVEFRDATGRVLHRQPADTAPVHHPTRRDLLGVGFLADGRLVNAPFDFSLRNRWTLEHAHRLTQWLLFPETQPADRRLRLTREDYAFLRRYMGMWPAESADPVVAPPAWPAYVKFLVYGSRRDAEPDAGLRIYNKVGNAYGFLTDAAYVVDSLSGAEFLLSASIYVNADGILNDGRYEYEEVGLPFLAALGREVLAAERRRRARVESQRGTD</sequence>
<dbReference type="Proteomes" id="UP001229955">
    <property type="component" value="Chromosome"/>
</dbReference>
<dbReference type="GO" id="GO:0030655">
    <property type="term" value="P:beta-lactam antibiotic catabolic process"/>
    <property type="evidence" value="ECO:0007669"/>
    <property type="project" value="InterPro"/>
</dbReference>
<evidence type="ECO:0000313" key="3">
    <source>
        <dbReference type="EMBL" id="WKW15556.1"/>
    </source>
</evidence>
<dbReference type="EMBL" id="CP130612">
    <property type="protein sequence ID" value="WKW12649.1"/>
    <property type="molecule type" value="Genomic_DNA"/>
</dbReference>
<protein>
    <submittedName>
        <fullName evidence="3">Serine hydrolase</fullName>
    </submittedName>
</protein>
<dbReference type="GO" id="GO:0008800">
    <property type="term" value="F:beta-lactamase activity"/>
    <property type="evidence" value="ECO:0007669"/>
    <property type="project" value="InterPro"/>
</dbReference>
<keyword evidence="3" id="KW-0378">Hydrolase</keyword>
<dbReference type="SUPFAM" id="SSF56601">
    <property type="entry name" value="beta-lactamase/transpeptidase-like"/>
    <property type="match status" value="1"/>
</dbReference>
<gene>
    <name evidence="2" type="ORF">Strain138_001947</name>
    <name evidence="3" type="ORF">Strain318_001946</name>
</gene>
<name>A0AA49K0Q7_9BACT</name>
<accession>A0AA49JVF9</accession>
<dbReference type="RefSeq" id="WP_367885528.1">
    <property type="nucleotide sequence ID" value="NZ_CP130612.1"/>
</dbReference>
<dbReference type="EMBL" id="CP130613">
    <property type="protein sequence ID" value="WKW15556.1"/>
    <property type="molecule type" value="Genomic_DNA"/>
</dbReference>
<keyword evidence="4" id="KW-1185">Reference proteome</keyword>
<reference evidence="3" key="1">
    <citation type="submission" date="2023-07" db="EMBL/GenBank/DDBJ databases">
        <authorList>
            <person name="Haufschild T."/>
            <person name="Kallscheuer N."/>
            <person name="Hammer J."/>
            <person name="Kohn T."/>
            <person name="Kabuu M."/>
            <person name="Jogler M."/>
            <person name="Wohfarth N."/>
            <person name="Heuer A."/>
            <person name="Rohde M."/>
            <person name="van Teeseling M.C.F."/>
            <person name="Jogler C."/>
        </authorList>
    </citation>
    <scope>NUCLEOTIDE SEQUENCE</scope>
    <source>
        <strain evidence="2">Strain 138</strain>
        <strain evidence="3">Strain 318</strain>
    </source>
</reference>
<dbReference type="Pfam" id="PF13354">
    <property type="entry name" value="Beta-lactamase2"/>
    <property type="match status" value="1"/>
</dbReference>
<dbReference type="InterPro" id="IPR012338">
    <property type="entry name" value="Beta-lactam/transpept-like"/>
</dbReference>
<feature type="domain" description="Beta-lactamase class A catalytic" evidence="1">
    <location>
        <begin position="26"/>
        <end position="135"/>
    </location>
</feature>
<dbReference type="InterPro" id="IPR045155">
    <property type="entry name" value="Beta-lactam_cat"/>
</dbReference>
<evidence type="ECO:0000313" key="4">
    <source>
        <dbReference type="Proteomes" id="UP001229955"/>
    </source>
</evidence>